<dbReference type="GO" id="GO:0005634">
    <property type="term" value="C:nucleus"/>
    <property type="evidence" value="ECO:0007669"/>
    <property type="project" value="TreeGrafter"/>
</dbReference>
<dbReference type="OrthoDB" id="9514740at2759"/>
<dbReference type="InterPro" id="IPR012317">
    <property type="entry name" value="Poly(ADP-ribose)pol_cat_dom"/>
</dbReference>
<comment type="caution">
    <text evidence="2">The sequence shown here is derived from an EMBL/GenBank/DDBJ whole genome shotgun (WGS) entry which is preliminary data.</text>
</comment>
<dbReference type="GO" id="GO:0003950">
    <property type="term" value="F:NAD+ poly-ADP-ribosyltransferase activity"/>
    <property type="evidence" value="ECO:0007669"/>
    <property type="project" value="InterPro"/>
</dbReference>
<dbReference type="PANTHER" id="PTHR45740:SF2">
    <property type="entry name" value="POLY [ADP-RIBOSE] POLYMERASE"/>
    <property type="match status" value="1"/>
</dbReference>
<dbReference type="InterPro" id="IPR051712">
    <property type="entry name" value="ARTD-AVP"/>
</dbReference>
<protein>
    <recommendedName>
        <fullName evidence="1">PARP catalytic domain-containing protein</fullName>
    </recommendedName>
</protein>
<sequence>MSTDSFATGYGKSTSSLTKSKRLVAMDHSDKAYSEVEKLFQKGWKHPEKGKPVIRAIFTVLSPQKSLDSYAEYKYFAFNLCSISPINVLVRFQVQVVNQLSNYRRRANEQLLFHGTSQLCPLGKNPSAPPDVCSLRSCSLCSIIKNSFEIRRCGTRHNFRRFGNGIYVTSCSSKADDYFSSPLRSNFRVLLVNRVIVGKPLKRKYNATSLNELPSGYNSVIGVPGGDLNYEETVVYHNDAIRPAYVVVYDISPASNEAAQRSRLGFLKSLFKTPLAS</sequence>
<evidence type="ECO:0000259" key="1">
    <source>
        <dbReference type="Pfam" id="PF00644"/>
    </source>
</evidence>
<evidence type="ECO:0000313" key="2">
    <source>
        <dbReference type="EMBL" id="KAF5367731.1"/>
    </source>
</evidence>
<dbReference type="GO" id="GO:1990404">
    <property type="term" value="F:NAD+-protein mono-ADP-ribosyltransferase activity"/>
    <property type="evidence" value="ECO:0007669"/>
    <property type="project" value="TreeGrafter"/>
</dbReference>
<dbReference type="Pfam" id="PF00644">
    <property type="entry name" value="PARP"/>
    <property type="match status" value="1"/>
</dbReference>
<accession>A0A8H5LSG0</accession>
<reference evidence="2 3" key="1">
    <citation type="journal article" date="2020" name="ISME J.">
        <title>Uncovering the hidden diversity of litter-decomposition mechanisms in mushroom-forming fungi.</title>
        <authorList>
            <person name="Floudas D."/>
            <person name="Bentzer J."/>
            <person name="Ahren D."/>
            <person name="Johansson T."/>
            <person name="Persson P."/>
            <person name="Tunlid A."/>
        </authorList>
    </citation>
    <scope>NUCLEOTIDE SEQUENCE [LARGE SCALE GENOMIC DNA]</scope>
    <source>
        <strain evidence="2 3">CBS 291.85</strain>
    </source>
</reference>
<dbReference type="EMBL" id="JAACJM010000018">
    <property type="protein sequence ID" value="KAF5367731.1"/>
    <property type="molecule type" value="Genomic_DNA"/>
</dbReference>
<dbReference type="Gene3D" id="3.90.228.10">
    <property type="match status" value="1"/>
</dbReference>
<evidence type="ECO:0000313" key="3">
    <source>
        <dbReference type="Proteomes" id="UP000559256"/>
    </source>
</evidence>
<dbReference type="PANTHER" id="PTHR45740">
    <property type="entry name" value="POLY [ADP-RIBOSE] POLYMERASE"/>
    <property type="match status" value="1"/>
</dbReference>
<proteinExistence type="predicted"/>
<dbReference type="Proteomes" id="UP000559256">
    <property type="component" value="Unassembled WGS sequence"/>
</dbReference>
<dbReference type="AlphaFoldDB" id="A0A8H5LSG0"/>
<name>A0A8H5LSG0_9AGAR</name>
<organism evidence="2 3">
    <name type="scientific">Tetrapyrgos nigripes</name>
    <dbReference type="NCBI Taxonomy" id="182062"/>
    <lineage>
        <taxon>Eukaryota</taxon>
        <taxon>Fungi</taxon>
        <taxon>Dikarya</taxon>
        <taxon>Basidiomycota</taxon>
        <taxon>Agaricomycotina</taxon>
        <taxon>Agaricomycetes</taxon>
        <taxon>Agaricomycetidae</taxon>
        <taxon>Agaricales</taxon>
        <taxon>Marasmiineae</taxon>
        <taxon>Marasmiaceae</taxon>
        <taxon>Tetrapyrgos</taxon>
    </lineage>
</organism>
<dbReference type="SUPFAM" id="SSF56399">
    <property type="entry name" value="ADP-ribosylation"/>
    <property type="match status" value="1"/>
</dbReference>
<gene>
    <name evidence="2" type="ORF">D9758_009882</name>
</gene>
<keyword evidence="3" id="KW-1185">Reference proteome</keyword>
<feature type="domain" description="PARP catalytic" evidence="1">
    <location>
        <begin position="140"/>
        <end position="222"/>
    </location>
</feature>